<name>A0A7C5KET3_9BACT</name>
<evidence type="ECO:0000256" key="1">
    <source>
        <dbReference type="ARBA" id="ARBA00004496"/>
    </source>
</evidence>
<feature type="domain" description="Core-binding (CB)" evidence="11">
    <location>
        <begin position="2"/>
        <end position="89"/>
    </location>
</feature>
<evidence type="ECO:0000256" key="9">
    <source>
        <dbReference type="PROSITE-ProRule" id="PRU01248"/>
    </source>
</evidence>
<gene>
    <name evidence="12" type="ORF">ENL70_07770</name>
</gene>
<dbReference type="PANTHER" id="PTHR30349:SF77">
    <property type="entry name" value="TYROSINE RECOMBINASE XERC"/>
    <property type="match status" value="1"/>
</dbReference>
<dbReference type="GO" id="GO:0015074">
    <property type="term" value="P:DNA integration"/>
    <property type="evidence" value="ECO:0007669"/>
    <property type="project" value="UniProtKB-KW"/>
</dbReference>
<accession>A0A7C5KET3</accession>
<evidence type="ECO:0000256" key="8">
    <source>
        <dbReference type="ARBA" id="ARBA00023306"/>
    </source>
</evidence>
<keyword evidence="8" id="KW-0131">Cell cycle</keyword>
<dbReference type="GO" id="GO:0006310">
    <property type="term" value="P:DNA recombination"/>
    <property type="evidence" value="ECO:0007669"/>
    <property type="project" value="UniProtKB-KW"/>
</dbReference>
<dbReference type="PROSITE" id="PS51900">
    <property type="entry name" value="CB"/>
    <property type="match status" value="1"/>
</dbReference>
<dbReference type="InterPro" id="IPR002104">
    <property type="entry name" value="Integrase_catalytic"/>
</dbReference>
<dbReference type="InterPro" id="IPR011010">
    <property type="entry name" value="DNA_brk_join_enz"/>
</dbReference>
<protein>
    <recommendedName>
        <fullName evidence="13">Recombinase XerC</fullName>
    </recommendedName>
</protein>
<dbReference type="Pfam" id="PF00589">
    <property type="entry name" value="Phage_integrase"/>
    <property type="match status" value="1"/>
</dbReference>
<dbReference type="SUPFAM" id="SSF56349">
    <property type="entry name" value="DNA breaking-rejoining enzymes"/>
    <property type="match status" value="1"/>
</dbReference>
<comment type="caution">
    <text evidence="12">The sequence shown here is derived from an EMBL/GenBank/DDBJ whole genome shotgun (WGS) entry which is preliminary data.</text>
</comment>
<dbReference type="Gene3D" id="1.10.443.10">
    <property type="entry name" value="Intergrase catalytic core"/>
    <property type="match status" value="1"/>
</dbReference>
<dbReference type="InterPro" id="IPR004107">
    <property type="entry name" value="Integrase_SAM-like_N"/>
</dbReference>
<evidence type="ECO:0000256" key="2">
    <source>
        <dbReference type="ARBA" id="ARBA00022490"/>
    </source>
</evidence>
<reference evidence="12" key="1">
    <citation type="journal article" date="2020" name="mSystems">
        <title>Genome- and Community-Level Interaction Insights into Carbon Utilization and Element Cycling Functions of Hydrothermarchaeota in Hydrothermal Sediment.</title>
        <authorList>
            <person name="Zhou Z."/>
            <person name="Liu Y."/>
            <person name="Xu W."/>
            <person name="Pan J."/>
            <person name="Luo Z.H."/>
            <person name="Li M."/>
        </authorList>
    </citation>
    <scope>NUCLEOTIDE SEQUENCE [LARGE SCALE GENOMIC DNA]</scope>
    <source>
        <strain evidence="12">SpSt-1019</strain>
    </source>
</reference>
<dbReference type="GO" id="GO:0005737">
    <property type="term" value="C:cytoplasm"/>
    <property type="evidence" value="ECO:0007669"/>
    <property type="project" value="UniProtKB-SubCell"/>
</dbReference>
<dbReference type="GO" id="GO:0051301">
    <property type="term" value="P:cell division"/>
    <property type="evidence" value="ECO:0007669"/>
    <property type="project" value="UniProtKB-KW"/>
</dbReference>
<evidence type="ECO:0000256" key="6">
    <source>
        <dbReference type="ARBA" id="ARBA00023125"/>
    </source>
</evidence>
<evidence type="ECO:0008006" key="13">
    <source>
        <dbReference type="Google" id="ProtNLM"/>
    </source>
</evidence>
<evidence type="ECO:0000256" key="5">
    <source>
        <dbReference type="ARBA" id="ARBA00022908"/>
    </source>
</evidence>
<evidence type="ECO:0000256" key="4">
    <source>
        <dbReference type="ARBA" id="ARBA00022829"/>
    </source>
</evidence>
<dbReference type="GO" id="GO:0007059">
    <property type="term" value="P:chromosome segregation"/>
    <property type="evidence" value="ECO:0007669"/>
    <property type="project" value="UniProtKB-KW"/>
</dbReference>
<dbReference type="InterPro" id="IPR044068">
    <property type="entry name" value="CB"/>
</dbReference>
<evidence type="ECO:0000256" key="7">
    <source>
        <dbReference type="ARBA" id="ARBA00023172"/>
    </source>
</evidence>
<evidence type="ECO:0000313" key="12">
    <source>
        <dbReference type="EMBL" id="HHI66423.1"/>
    </source>
</evidence>
<organism evidence="12">
    <name type="scientific">Thermodesulfobium narugense</name>
    <dbReference type="NCBI Taxonomy" id="184064"/>
    <lineage>
        <taxon>Bacteria</taxon>
        <taxon>Pseudomonadati</taxon>
        <taxon>Thermodesulfobiota</taxon>
        <taxon>Thermodesulfobiia</taxon>
        <taxon>Thermodesulfobiales</taxon>
        <taxon>Thermodesulfobiaceae</taxon>
        <taxon>Thermodesulfobium</taxon>
    </lineage>
</organism>
<evidence type="ECO:0000259" key="11">
    <source>
        <dbReference type="PROSITE" id="PS51900"/>
    </source>
</evidence>
<dbReference type="PROSITE" id="PS51898">
    <property type="entry name" value="TYR_RECOMBINASE"/>
    <property type="match status" value="1"/>
</dbReference>
<keyword evidence="2" id="KW-0963">Cytoplasm</keyword>
<dbReference type="GO" id="GO:0003677">
    <property type="term" value="F:DNA binding"/>
    <property type="evidence" value="ECO:0007669"/>
    <property type="project" value="UniProtKB-UniRule"/>
</dbReference>
<dbReference type="InterPro" id="IPR050090">
    <property type="entry name" value="Tyrosine_recombinase_XerCD"/>
</dbReference>
<evidence type="ECO:0000259" key="10">
    <source>
        <dbReference type="PROSITE" id="PS51898"/>
    </source>
</evidence>
<dbReference type="Pfam" id="PF02899">
    <property type="entry name" value="Phage_int_SAM_1"/>
    <property type="match status" value="1"/>
</dbReference>
<dbReference type="InterPro" id="IPR013762">
    <property type="entry name" value="Integrase-like_cat_sf"/>
</dbReference>
<keyword evidence="3" id="KW-0132">Cell division</keyword>
<dbReference type="Gene3D" id="1.10.150.130">
    <property type="match status" value="1"/>
</dbReference>
<dbReference type="InterPro" id="IPR010998">
    <property type="entry name" value="Integrase_recombinase_N"/>
</dbReference>
<dbReference type="EMBL" id="DRUY01000261">
    <property type="protein sequence ID" value="HHI66423.1"/>
    <property type="molecule type" value="Genomic_DNA"/>
</dbReference>
<keyword evidence="4" id="KW-0159">Chromosome partition</keyword>
<keyword evidence="5" id="KW-0229">DNA integration</keyword>
<evidence type="ECO:0000256" key="3">
    <source>
        <dbReference type="ARBA" id="ARBA00022618"/>
    </source>
</evidence>
<dbReference type="PANTHER" id="PTHR30349">
    <property type="entry name" value="PHAGE INTEGRASE-RELATED"/>
    <property type="match status" value="1"/>
</dbReference>
<keyword evidence="7" id="KW-0233">DNA recombination</keyword>
<comment type="subcellular location">
    <subcellularLocation>
        <location evidence="1">Cytoplasm</location>
    </subcellularLocation>
</comment>
<keyword evidence="6 9" id="KW-0238">DNA-binding</keyword>
<proteinExistence type="predicted"/>
<feature type="domain" description="Tyr recombinase" evidence="10">
    <location>
        <begin position="110"/>
        <end position="290"/>
    </location>
</feature>
<dbReference type="AlphaFoldDB" id="A0A7C5KET3"/>
<sequence length="298" mass="35095">MRINKSQILDFLNYLQFNKLSSQNTIRAYESDLFSWFDFLENKKGELKESEIPKITNEWIMQGLNYKFLKKTSVSRKISAVKSFLNYLYKFNLIENKLSLTLKNPKKDKLLPKYLNPSDVADVVKKSSSFDSFSKIRNSLIILLLFNTGMRISELKDIKIEDINFDRNEIRTIGKGDKERIVFFTDYTKDLLKRYISKRKKIKTNSRYLFLSRLGKGISERMIRYIVSNTWKMQTGKGITPHQLRHSLATFLLNEGVELKYIQEILGHENINTTNIYAKLSEKTIKTEYYKSLGKLEK</sequence>